<sequence length="238" mass="26491">MANFHTHITVAAVASVSVAIILAGSGIVEPGFAVLLCALGTLGGILPDIDSDHSTSIKIIFHCFSIGLAFLVTFALLSHYSILICLVVWFGVYLAVLFIVQPIFKNFTVHRGVIHSIPMAVFVGCLSSSFCFYFWKYGARESWLVGIFVTFGFMVHLILDEMYSVDLSNAYIKRSFGTACKVYSQQFMLSFAILYGLLVVSFFVVPRYIVLKNEIFTLKNYHKIETRLLPNLTQAKSV</sequence>
<accession>A0A9Q5VCK3</accession>
<organism evidence="1 2">
    <name type="scientific">Piscirickettsia salmonis</name>
    <dbReference type="NCBI Taxonomy" id="1238"/>
    <lineage>
        <taxon>Bacteria</taxon>
        <taxon>Pseudomonadati</taxon>
        <taxon>Pseudomonadota</taxon>
        <taxon>Gammaproteobacteria</taxon>
        <taxon>Thiotrichales</taxon>
        <taxon>Piscirickettsiaceae</taxon>
        <taxon>Piscirickettsia</taxon>
    </lineage>
</organism>
<dbReference type="Pfam" id="PF04307">
    <property type="entry name" value="YdjM"/>
    <property type="match status" value="1"/>
</dbReference>
<evidence type="ECO:0000313" key="2">
    <source>
        <dbReference type="Proteomes" id="UP000422232"/>
    </source>
</evidence>
<gene>
    <name evidence="1" type="ORF">Psal009_00162</name>
</gene>
<dbReference type="EMBL" id="CP038908">
    <property type="protein sequence ID" value="QGO04302.1"/>
    <property type="molecule type" value="Genomic_DNA"/>
</dbReference>
<evidence type="ECO:0000313" key="1">
    <source>
        <dbReference type="EMBL" id="QGO04302.1"/>
    </source>
</evidence>
<dbReference type="AlphaFoldDB" id="A0A9Q5VCK3"/>
<dbReference type="RefSeq" id="WP_016210236.1">
    <property type="nucleotide sequence ID" value="NZ_CP012413.1"/>
</dbReference>
<dbReference type="InterPro" id="IPR007404">
    <property type="entry name" value="YdjM-like"/>
</dbReference>
<reference evidence="1 2" key="1">
    <citation type="submission" date="2019-04" db="EMBL/GenBank/DDBJ databases">
        <title>Complete genome sequencing of Piscirickettsia salmonis strain Psal-009.</title>
        <authorList>
            <person name="Schober I."/>
            <person name="Bunk B."/>
            <person name="Sproer C."/>
            <person name="Carril G.P."/>
            <person name="Riedel T."/>
            <person name="Flores-Herrera P.A."/>
            <person name="Nourdin-Galindo G."/>
            <person name="Marshall S.H."/>
            <person name="Overmann J."/>
        </authorList>
    </citation>
    <scope>NUCLEOTIDE SEQUENCE [LARGE SCALE GENOMIC DNA]</scope>
    <source>
        <strain evidence="1 2">Psal-009</strain>
    </source>
</reference>
<dbReference type="GeneID" id="66739364"/>
<keyword evidence="2" id="KW-1185">Reference proteome</keyword>
<name>A0A9Q5VCK3_PISSA</name>
<protein>
    <submittedName>
        <fullName evidence="1">Uncharacterized protein</fullName>
    </submittedName>
</protein>
<dbReference type="Proteomes" id="UP000422232">
    <property type="component" value="Chromosome"/>
</dbReference>
<proteinExistence type="predicted"/>